<feature type="region of interest" description="Disordered" evidence="1">
    <location>
        <begin position="470"/>
        <end position="494"/>
    </location>
</feature>
<dbReference type="EMBL" id="JBHRTI010000004">
    <property type="protein sequence ID" value="MFC3147585.1"/>
    <property type="molecule type" value="Genomic_DNA"/>
</dbReference>
<evidence type="ECO:0000313" key="4">
    <source>
        <dbReference type="EMBL" id="MFC3147585.1"/>
    </source>
</evidence>
<accession>A0ABV7H1B1</accession>
<feature type="domain" description="DUF4178" evidence="3">
    <location>
        <begin position="44"/>
        <end position="191"/>
    </location>
</feature>
<keyword evidence="2" id="KW-0472">Membrane</keyword>
<proteinExistence type="predicted"/>
<dbReference type="Pfam" id="PF13785">
    <property type="entry name" value="DUF4178"/>
    <property type="match status" value="2"/>
</dbReference>
<dbReference type="Proteomes" id="UP001595556">
    <property type="component" value="Unassembled WGS sequence"/>
</dbReference>
<feature type="compositionally biased region" description="Gly residues" evidence="1">
    <location>
        <begin position="485"/>
        <end position="494"/>
    </location>
</feature>
<comment type="caution">
    <text evidence="4">The sequence shown here is derived from an EMBL/GenBank/DDBJ whole genome shotgun (WGS) entry which is preliminary data.</text>
</comment>
<feature type="transmembrane region" description="Helical" evidence="2">
    <location>
        <begin position="439"/>
        <end position="462"/>
    </location>
</feature>
<evidence type="ECO:0000313" key="5">
    <source>
        <dbReference type="Proteomes" id="UP001595556"/>
    </source>
</evidence>
<feature type="compositionally biased region" description="Low complexity" evidence="1">
    <location>
        <begin position="474"/>
        <end position="484"/>
    </location>
</feature>
<evidence type="ECO:0000256" key="2">
    <source>
        <dbReference type="SAM" id="Phobius"/>
    </source>
</evidence>
<reference evidence="5" key="1">
    <citation type="journal article" date="2019" name="Int. J. Syst. Evol. Microbiol.">
        <title>The Global Catalogue of Microorganisms (GCM) 10K type strain sequencing project: providing services to taxonomists for standard genome sequencing and annotation.</title>
        <authorList>
            <consortium name="The Broad Institute Genomics Platform"/>
            <consortium name="The Broad Institute Genome Sequencing Center for Infectious Disease"/>
            <person name="Wu L."/>
            <person name="Ma J."/>
        </authorList>
    </citation>
    <scope>NUCLEOTIDE SEQUENCE [LARGE SCALE GENOMIC DNA]</scope>
    <source>
        <strain evidence="5">KCTC 52168</strain>
    </source>
</reference>
<dbReference type="InterPro" id="IPR025235">
    <property type="entry name" value="DUF4178"/>
</dbReference>
<sequence>MTFKSSVSTYAVCEYCSSTVVRKDDQLELMGKMAQLLDDASPVQIGASGTFLQQNFQVVGRTQFSYEDGSWNEWHVLFDNGRSGWLSELNGRSTMVIEREGAGASLPRFMELRPGQQIAIEGNRYEVAYLTQAQLVGGQGELPFKIEPGTKVPVVDLRGVGHNVFATLEYPNAVEEADSGAPRVFIGRDVPFAELKMSGLRDVRVKEIGKGGTRTVDCPNCGAGITIQRADTKSITCSSCHSTVGVEQGGVALLAKYSGAEVIEPPLPIGQKGALDGRKLQIVGFLQRYVVEDGERYFWDEYVALEEKTGQYVWLTCGEDGWKIGELTGTTPEQRSGGAVVYEGKGYNLVENGTAVTDYVLGEFSWRAKQGDKAWYQTFRMGDSDISMERTGNEVTWTKLTKTTGAALSKAFGVNVPEAGGSHGTPAFGAVPPGSGASAGIGCGMIILIAIVVLIIIILLSLRRDCDPRYENCSSSSGSSYSRGSSGGFGGGHK</sequence>
<evidence type="ECO:0000256" key="1">
    <source>
        <dbReference type="SAM" id="MobiDB-lite"/>
    </source>
</evidence>
<feature type="domain" description="DUF4178" evidence="3">
    <location>
        <begin position="269"/>
        <end position="398"/>
    </location>
</feature>
<name>A0ABV7H1B1_9BURK</name>
<evidence type="ECO:0000259" key="3">
    <source>
        <dbReference type="Pfam" id="PF13785"/>
    </source>
</evidence>
<gene>
    <name evidence="4" type="ORF">ACFOEN_08020</name>
</gene>
<protein>
    <submittedName>
        <fullName evidence="4">DUF4178 domain-containing protein</fullName>
    </submittedName>
</protein>
<keyword evidence="5" id="KW-1185">Reference proteome</keyword>
<keyword evidence="2" id="KW-0812">Transmembrane</keyword>
<organism evidence="4 5">
    <name type="scientific">Piscinibacterium candidicorallinum</name>
    <dbReference type="NCBI Taxonomy" id="1793872"/>
    <lineage>
        <taxon>Bacteria</taxon>
        <taxon>Pseudomonadati</taxon>
        <taxon>Pseudomonadota</taxon>
        <taxon>Betaproteobacteria</taxon>
        <taxon>Burkholderiales</taxon>
        <taxon>Piscinibacterium</taxon>
    </lineage>
</organism>
<keyword evidence="2" id="KW-1133">Transmembrane helix</keyword>
<dbReference type="RefSeq" id="WP_377302828.1">
    <property type="nucleotide sequence ID" value="NZ_JBHRTI010000004.1"/>
</dbReference>